<dbReference type="InterPro" id="IPR059120">
    <property type="entry name" value="Cullin-like_AB"/>
</dbReference>
<evidence type="ECO:0000256" key="5">
    <source>
        <dbReference type="RuleBase" id="RU003829"/>
    </source>
</evidence>
<dbReference type="InterPro" id="IPR001373">
    <property type="entry name" value="Cullin_N"/>
</dbReference>
<dbReference type="InterPro" id="IPR016157">
    <property type="entry name" value="Cullin_CS"/>
</dbReference>
<dbReference type="PANTHER" id="PTHR11932">
    <property type="entry name" value="CULLIN"/>
    <property type="match status" value="1"/>
</dbReference>
<evidence type="ECO:0000313" key="9">
    <source>
        <dbReference type="Proteomes" id="UP000268162"/>
    </source>
</evidence>
<accession>A0A4P9ZLW8</accession>
<dbReference type="Pfam" id="PF10557">
    <property type="entry name" value="Cullin_Nedd8"/>
    <property type="match status" value="1"/>
</dbReference>
<gene>
    <name evidence="8" type="ORF">BJ085DRAFT_22551</name>
</gene>
<feature type="domain" description="Cullin family profile" evidence="7">
    <location>
        <begin position="408"/>
        <end position="651"/>
    </location>
</feature>
<dbReference type="FunFam" id="1.10.10.10:FF:000014">
    <property type="entry name" value="Cullin 1"/>
    <property type="match status" value="1"/>
</dbReference>
<dbReference type="InterPro" id="IPR036317">
    <property type="entry name" value="Cullin_homology_sf"/>
</dbReference>
<evidence type="ECO:0000313" key="8">
    <source>
        <dbReference type="EMBL" id="RKP33602.1"/>
    </source>
</evidence>
<dbReference type="SMART" id="SM00884">
    <property type="entry name" value="Cullin_Nedd8"/>
    <property type="match status" value="1"/>
</dbReference>
<comment type="similarity">
    <text evidence="1 4 5">Belongs to the cullin family.</text>
</comment>
<dbReference type="AlphaFoldDB" id="A0A4P9ZLW8"/>
<evidence type="ECO:0000259" key="7">
    <source>
        <dbReference type="PROSITE" id="PS50069"/>
    </source>
</evidence>
<dbReference type="Pfam" id="PF00888">
    <property type="entry name" value="Cullin"/>
    <property type="match status" value="1"/>
</dbReference>
<dbReference type="GO" id="GO:0031625">
    <property type="term" value="F:ubiquitin protein ligase binding"/>
    <property type="evidence" value="ECO:0007669"/>
    <property type="project" value="InterPro"/>
</dbReference>
<keyword evidence="9" id="KW-1185">Reference proteome</keyword>
<dbReference type="InterPro" id="IPR016159">
    <property type="entry name" value="Cullin_repeat-like_dom_sf"/>
</dbReference>
<dbReference type="PROSITE" id="PS50069">
    <property type="entry name" value="CULLIN_2"/>
    <property type="match status" value="1"/>
</dbReference>
<organism evidence="8 9">
    <name type="scientific">Dimargaris cristalligena</name>
    <dbReference type="NCBI Taxonomy" id="215637"/>
    <lineage>
        <taxon>Eukaryota</taxon>
        <taxon>Fungi</taxon>
        <taxon>Fungi incertae sedis</taxon>
        <taxon>Zoopagomycota</taxon>
        <taxon>Kickxellomycotina</taxon>
        <taxon>Dimargaritomycetes</taxon>
        <taxon>Dimargaritales</taxon>
        <taxon>Dimargaritaceae</taxon>
        <taxon>Dimargaris</taxon>
    </lineage>
</organism>
<dbReference type="Pfam" id="PF26557">
    <property type="entry name" value="Cullin_AB"/>
    <property type="match status" value="1"/>
</dbReference>
<evidence type="ECO:0000256" key="1">
    <source>
        <dbReference type="ARBA" id="ARBA00006019"/>
    </source>
</evidence>
<dbReference type="SUPFAM" id="SSF74788">
    <property type="entry name" value="Cullin repeat-like"/>
    <property type="match status" value="1"/>
</dbReference>
<dbReference type="GO" id="GO:0006511">
    <property type="term" value="P:ubiquitin-dependent protein catabolic process"/>
    <property type="evidence" value="ECO:0007669"/>
    <property type="project" value="InterPro"/>
</dbReference>
<dbReference type="InterPro" id="IPR045093">
    <property type="entry name" value="Cullin"/>
</dbReference>
<evidence type="ECO:0000256" key="2">
    <source>
        <dbReference type="ARBA" id="ARBA00022499"/>
    </source>
</evidence>
<sequence>WDVLAQAIRNIFQQDDSNLSYEELYRSTYNMVNDEEGHTLYEGVQRLIKEHLSRRLQEWFRLSNNRPNQLNSDSKELNDTIILSTDSSTMPTGDDPNLLAMLDRLWSEHSTCIQLIKVILLYMDRHYCTTAQVPLTYDMGLSLFRDVVLQSSTYQIQPRVLNQILADIDRERGGDLVDRVLLKKTITLFNTVPATSTVFTTSIYHTVFEPAIVNRTMQYYARVGAEKIQELGTIQFLRFTSRSLDCELERCQNYLPPETGSQLTKAVHAELVAAHSSTLLKMPSGLAAMVNQRQFEELNLLYTLFKETPTSLAELKAECIALILQLGVEINQQTKTELEAPPTPAAAKRSKNNAKGGNSSPVSTRWVQRVLELVQLAHTLVSDCFRGDTSFDVGFNQSFANFINQQAKSPEFLSLYIDDHLTRGGRGKSEADTDAALSSTVTVFRYLNDKDVFERYYKQHLAKRLLLQRSLSEDAERSMITKLKVECGYQFTSKLEGMFNDMRISAESNDEFQTYHQHTILDAVDFKLNVQVLTASYWPMPATSVTASSAPVTSTIQLPLELLSGLEAYNRFYLNKHNGRRLTWQLNAGHADIRCCFGTKKYILNVSTFQMLILLCFNEETDESTWLTFNDLVQRTSVPEYELRRNLRTLACGKYKVLTKDPPSSDIEPATDRFQVNAKFMSPLAKINNGVESESERRATQAWVNESRKGLVEAAIVRIMKQRKQLNHNHLLAEVTGQLQPRFLADPTMIKQRIEILIDRDYLERSANDRRVYKYLA</sequence>
<dbReference type="STRING" id="215637.A0A4P9ZLW8"/>
<feature type="region of interest" description="Disordered" evidence="6">
    <location>
        <begin position="335"/>
        <end position="361"/>
    </location>
</feature>
<reference evidence="9" key="1">
    <citation type="journal article" date="2018" name="Nat. Microbiol.">
        <title>Leveraging single-cell genomics to expand the fungal tree of life.</title>
        <authorList>
            <person name="Ahrendt S.R."/>
            <person name="Quandt C.A."/>
            <person name="Ciobanu D."/>
            <person name="Clum A."/>
            <person name="Salamov A."/>
            <person name="Andreopoulos B."/>
            <person name="Cheng J.F."/>
            <person name="Woyke T."/>
            <person name="Pelin A."/>
            <person name="Henrissat B."/>
            <person name="Reynolds N.K."/>
            <person name="Benny G.L."/>
            <person name="Smith M.E."/>
            <person name="James T.Y."/>
            <person name="Grigoriev I.V."/>
        </authorList>
    </citation>
    <scope>NUCLEOTIDE SEQUENCE [LARGE SCALE GENOMIC DNA]</scope>
    <source>
        <strain evidence="9">RSA 468</strain>
    </source>
</reference>
<dbReference type="SUPFAM" id="SSF75632">
    <property type="entry name" value="Cullin homology domain"/>
    <property type="match status" value="1"/>
</dbReference>
<dbReference type="Gene3D" id="1.20.1310.10">
    <property type="entry name" value="Cullin Repeats"/>
    <property type="match status" value="4"/>
</dbReference>
<dbReference type="Gene3D" id="1.10.10.10">
    <property type="entry name" value="Winged helix-like DNA-binding domain superfamily/Winged helix DNA-binding domain"/>
    <property type="match status" value="1"/>
</dbReference>
<evidence type="ECO:0000256" key="6">
    <source>
        <dbReference type="SAM" id="MobiDB-lite"/>
    </source>
</evidence>
<protein>
    <submittedName>
        <fullName evidence="8">Cullin 3a</fullName>
    </submittedName>
</protein>
<dbReference type="InterPro" id="IPR036390">
    <property type="entry name" value="WH_DNA-bd_sf"/>
</dbReference>
<dbReference type="PROSITE" id="PS01256">
    <property type="entry name" value="CULLIN_1"/>
    <property type="match status" value="1"/>
</dbReference>
<evidence type="ECO:0000256" key="3">
    <source>
        <dbReference type="ARBA" id="ARBA00022843"/>
    </source>
</evidence>
<proteinExistence type="inferred from homology"/>
<dbReference type="EMBL" id="ML003709">
    <property type="protein sequence ID" value="RKP33602.1"/>
    <property type="molecule type" value="Genomic_DNA"/>
</dbReference>
<name>A0A4P9ZLW8_9FUNG</name>
<keyword evidence="2" id="KW-1017">Isopeptide bond</keyword>
<dbReference type="Gene3D" id="3.30.230.130">
    <property type="entry name" value="Cullin, Chain C, Domain 2"/>
    <property type="match status" value="1"/>
</dbReference>
<dbReference type="SMART" id="SM00182">
    <property type="entry name" value="CULLIN"/>
    <property type="match status" value="1"/>
</dbReference>
<dbReference type="GO" id="GO:0031461">
    <property type="term" value="C:cullin-RING ubiquitin ligase complex"/>
    <property type="evidence" value="ECO:0007669"/>
    <property type="project" value="InterPro"/>
</dbReference>
<dbReference type="InterPro" id="IPR036388">
    <property type="entry name" value="WH-like_DNA-bd_sf"/>
</dbReference>
<dbReference type="Proteomes" id="UP000268162">
    <property type="component" value="Unassembled WGS sequence"/>
</dbReference>
<dbReference type="InterPro" id="IPR019559">
    <property type="entry name" value="Cullin_neddylation_domain"/>
</dbReference>
<keyword evidence="3" id="KW-0832">Ubl conjugation</keyword>
<dbReference type="InterPro" id="IPR016158">
    <property type="entry name" value="Cullin_homology"/>
</dbReference>
<feature type="non-terminal residue" evidence="8">
    <location>
        <position position="1"/>
    </location>
</feature>
<dbReference type="SUPFAM" id="SSF46785">
    <property type="entry name" value="Winged helix' DNA-binding domain"/>
    <property type="match status" value="1"/>
</dbReference>
<evidence type="ECO:0000256" key="4">
    <source>
        <dbReference type="PROSITE-ProRule" id="PRU00330"/>
    </source>
</evidence>
<dbReference type="FunFam" id="1.20.1310.10:FF:000002">
    <property type="entry name" value="cullin-3 isoform X1"/>
    <property type="match status" value="1"/>
</dbReference>